<dbReference type="InParanoid" id="D2I3R8"/>
<organism evidence="1">
    <name type="scientific">Ailuropoda melanoleuca</name>
    <name type="common">Giant panda</name>
    <dbReference type="NCBI Taxonomy" id="9646"/>
    <lineage>
        <taxon>Eukaryota</taxon>
        <taxon>Metazoa</taxon>
        <taxon>Chordata</taxon>
        <taxon>Craniata</taxon>
        <taxon>Vertebrata</taxon>
        <taxon>Euteleostomi</taxon>
        <taxon>Mammalia</taxon>
        <taxon>Eutheria</taxon>
        <taxon>Laurasiatheria</taxon>
        <taxon>Carnivora</taxon>
        <taxon>Caniformia</taxon>
        <taxon>Ursidae</taxon>
        <taxon>Ailuropoda</taxon>
    </lineage>
</organism>
<feature type="non-terminal residue" evidence="1">
    <location>
        <position position="1"/>
    </location>
</feature>
<name>D2I3R8_AILME</name>
<protein>
    <submittedName>
        <fullName evidence="1">Uncharacterized protein</fullName>
    </submittedName>
</protein>
<evidence type="ECO:0000313" key="1">
    <source>
        <dbReference type="EMBL" id="EFB22799.1"/>
    </source>
</evidence>
<gene>
    <name evidence="1" type="ORF">PANDA_020189</name>
</gene>
<dbReference type="EMBL" id="GL194363">
    <property type="protein sequence ID" value="EFB22799.1"/>
    <property type="molecule type" value="Genomic_DNA"/>
</dbReference>
<feature type="non-terminal residue" evidence="1">
    <location>
        <position position="39"/>
    </location>
</feature>
<sequence length="39" mass="4285">WPSLPLGWVMQSSLTSLQILYNMLSHVVPLFGLGAGNRT</sequence>
<dbReference type="AlphaFoldDB" id="D2I3R8"/>
<reference evidence="1" key="1">
    <citation type="journal article" date="2010" name="Nature">
        <title>The sequence and de novo assembly of the giant panda genome.</title>
        <authorList>
            <person name="Li R."/>
            <person name="Fan W."/>
            <person name="Tian G."/>
            <person name="Zhu H."/>
            <person name="He L."/>
            <person name="Cai J."/>
            <person name="Huang Q."/>
            <person name="Cai Q."/>
            <person name="Li B."/>
            <person name="Bai Y."/>
            <person name="Zhang Z."/>
            <person name="Zhang Y."/>
            <person name="Wang W."/>
            <person name="Li J."/>
            <person name="Wei F."/>
            <person name="Li H."/>
            <person name="Jian M."/>
            <person name="Li J."/>
            <person name="Zhang Z."/>
            <person name="Nielsen R."/>
            <person name="Li D."/>
            <person name="Gu W."/>
            <person name="Yang Z."/>
            <person name="Xuan Z."/>
            <person name="Ryder O.A."/>
            <person name="Leung F.C."/>
            <person name="Zhou Y."/>
            <person name="Cao J."/>
            <person name="Sun X."/>
            <person name="Fu Y."/>
            <person name="Fang X."/>
            <person name="Guo X."/>
            <person name="Wang B."/>
            <person name="Hou R."/>
            <person name="Shen F."/>
            <person name="Mu B."/>
            <person name="Ni P."/>
            <person name="Lin R."/>
            <person name="Qian W."/>
            <person name="Wang G."/>
            <person name="Yu C."/>
            <person name="Nie W."/>
            <person name="Wang J."/>
            <person name="Wu Z."/>
            <person name="Liang H."/>
            <person name="Min J."/>
            <person name="Wu Q."/>
            <person name="Cheng S."/>
            <person name="Ruan J."/>
            <person name="Wang M."/>
            <person name="Shi Z."/>
            <person name="Wen M."/>
            <person name="Liu B."/>
            <person name="Ren X."/>
            <person name="Zheng H."/>
            <person name="Dong D."/>
            <person name="Cook K."/>
            <person name="Shan G."/>
            <person name="Zhang H."/>
            <person name="Kosiol C."/>
            <person name="Xie X."/>
            <person name="Lu Z."/>
            <person name="Zheng H."/>
            <person name="Li Y."/>
            <person name="Steiner C.C."/>
            <person name="Lam T.T."/>
            <person name="Lin S."/>
            <person name="Zhang Q."/>
            <person name="Li G."/>
            <person name="Tian J."/>
            <person name="Gong T."/>
            <person name="Liu H."/>
            <person name="Zhang D."/>
            <person name="Fang L."/>
            <person name="Ye C."/>
            <person name="Zhang J."/>
            <person name="Hu W."/>
            <person name="Xu A."/>
            <person name="Ren Y."/>
            <person name="Zhang G."/>
            <person name="Bruford M.W."/>
            <person name="Li Q."/>
            <person name="Ma L."/>
            <person name="Guo Y."/>
            <person name="An N."/>
            <person name="Hu Y."/>
            <person name="Zheng Y."/>
            <person name="Shi Y."/>
            <person name="Li Z."/>
            <person name="Liu Q."/>
            <person name="Chen Y."/>
            <person name="Zhao J."/>
            <person name="Qu N."/>
            <person name="Zhao S."/>
            <person name="Tian F."/>
            <person name="Wang X."/>
            <person name="Wang H."/>
            <person name="Xu L."/>
            <person name="Liu X."/>
            <person name="Vinar T."/>
            <person name="Wang Y."/>
            <person name="Lam T.W."/>
            <person name="Yiu S.M."/>
            <person name="Liu S."/>
            <person name="Zhang H."/>
            <person name="Li D."/>
            <person name="Huang Y."/>
            <person name="Wang X."/>
            <person name="Yang G."/>
            <person name="Jiang Z."/>
            <person name="Wang J."/>
            <person name="Qin N."/>
            <person name="Li L."/>
            <person name="Li J."/>
            <person name="Bolund L."/>
            <person name="Kristiansen K."/>
            <person name="Wong G.K."/>
            <person name="Olson M."/>
            <person name="Zhang X."/>
            <person name="Li S."/>
            <person name="Yang H."/>
            <person name="Wang J."/>
            <person name="Wang J."/>
        </authorList>
    </citation>
    <scope>NUCLEOTIDE SEQUENCE [LARGE SCALE GENOMIC DNA]</scope>
</reference>
<proteinExistence type="predicted"/>
<accession>D2I3R8</accession>